<feature type="compositionally biased region" description="Low complexity" evidence="3">
    <location>
        <begin position="995"/>
        <end position="1027"/>
    </location>
</feature>
<feature type="compositionally biased region" description="Polar residues" evidence="3">
    <location>
        <begin position="1036"/>
        <end position="1060"/>
    </location>
</feature>
<dbReference type="STRING" id="745531.A0A0C3RX79"/>
<keyword evidence="1 2" id="KW-0175">Coiled coil</keyword>
<feature type="coiled-coil region" evidence="2">
    <location>
        <begin position="624"/>
        <end position="763"/>
    </location>
</feature>
<feature type="coiled-coil region" evidence="2">
    <location>
        <begin position="489"/>
        <end position="593"/>
    </location>
</feature>
<evidence type="ECO:0000256" key="2">
    <source>
        <dbReference type="SAM" id="Coils"/>
    </source>
</evidence>
<feature type="region of interest" description="Disordered" evidence="3">
    <location>
        <begin position="204"/>
        <end position="237"/>
    </location>
</feature>
<sequence length="1091" mass="120607">MFSRFSSIIKPRNATSTDDESSNDAASKTDVVGRVKELHPNMSIFQPDASEVPFPAPSPPGSPSRDRRSAGMLKRMSRIPHDDTQATLPRFGLSKVKSSLASLRTGSNNSLGRASAEQLARESQDQDRPSTDSLRTPITPIAESKFPAEGRFGSLRSILKPKDAPGTGQSVRFFSRDAYRVLTPEQTSASETDDAGFLNRIQRSAPSSSRPDVQQVFSPPPPVPPPKEAEPATPGLASMMMPISPPSMANIFNASGDELPTIASGLGAPLLDCAVEISDTDEHMSMSISMDSAEGEPSMALTSSPTVKLGPVQHDRSHSFSFGQTVFRSAATGAVAESSPAKSLSPTGRGRSLSDTIFASMIHSSSSAPSDPKRPETDIDDTSQAMVAFHPPGPEKDPFAANATTYYGPGTMMPPSPPQSNHTRTASREEDLIWSLRTQLALQSELCAQYEVDLSAKDELVDMLNARLSESNTELERRKGMLRTWRKRVGELEKCVKGLEGEVDRSREESVDRSVMDEASGEALRMLHRRIGELERERKDGDQRERALREELAAANAQVEQTREELQTREQNERELEAGIQAAREEMEQMKHVPEAQALHHERERHQSARSTWEEERAALVASNDTLRNEHLLAQSQLTALREDIARKEDELGILKAELEAQWEHTERTTEDMEKLQQQRNSLMNEVEALHEKLAGVGSDHEDRENKRLELENEIQEVWAMRDDLEKEREELEQHLRAEQDHAEELTKALQEREDRVGALEQERQYAYDSVSRLQENIRQRDAELSGYAQRIREREAEAEGLREGLTRQKREHARIVDEQSRKISEVVAREVEARATMERIVREKAEDDVAASALTERVSALTEELERLRKQVHQLQQESADKEVKLLQAAKQRSQDKEDMQGLNIALDAKQQELELLKRRAGVKVSPGQAPSTKAPARRESSIFGTPSVGRPSSVMSDVSSTKDAPPTVTRSSLSRSIRPNGSAVNAPTKRFESSSVKGRSSLGSSSVAPSHPPSASSSLARVSSVTPLARPHSRTASSLESLRNKTIGSSRDVGNSSMSERDEKENISSSSATPIAKRPTRRLSVALPA</sequence>
<dbReference type="AlphaFoldDB" id="A0A0C3RX79"/>
<feature type="coiled-coil region" evidence="2">
    <location>
        <begin position="852"/>
        <end position="921"/>
    </location>
</feature>
<gene>
    <name evidence="4" type="ORF">PHLGIDRAFT_90915</name>
</gene>
<protein>
    <submittedName>
        <fullName evidence="4">Uncharacterized protein</fullName>
    </submittedName>
</protein>
<keyword evidence="5" id="KW-1185">Reference proteome</keyword>
<evidence type="ECO:0000256" key="1">
    <source>
        <dbReference type="ARBA" id="ARBA00023054"/>
    </source>
</evidence>
<dbReference type="HOGENOM" id="CLU_004950_0_0_1"/>
<dbReference type="PANTHER" id="PTHR23160:SF19">
    <property type="entry name" value="MYOSIN HEAVY CHAIN-RELATED PROTEIN"/>
    <property type="match status" value="1"/>
</dbReference>
<reference evidence="4 5" key="1">
    <citation type="journal article" date="2014" name="PLoS Genet.">
        <title>Analysis of the Phlebiopsis gigantea genome, transcriptome and secretome provides insight into its pioneer colonization strategies of wood.</title>
        <authorList>
            <person name="Hori C."/>
            <person name="Ishida T."/>
            <person name="Igarashi K."/>
            <person name="Samejima M."/>
            <person name="Suzuki H."/>
            <person name="Master E."/>
            <person name="Ferreira P."/>
            <person name="Ruiz-Duenas F.J."/>
            <person name="Held B."/>
            <person name="Canessa P."/>
            <person name="Larrondo L.F."/>
            <person name="Schmoll M."/>
            <person name="Druzhinina I.S."/>
            <person name="Kubicek C.P."/>
            <person name="Gaskell J.A."/>
            <person name="Kersten P."/>
            <person name="St John F."/>
            <person name="Glasner J."/>
            <person name="Sabat G."/>
            <person name="Splinter BonDurant S."/>
            <person name="Syed K."/>
            <person name="Yadav J."/>
            <person name="Mgbeahuruike A.C."/>
            <person name="Kovalchuk A."/>
            <person name="Asiegbu F.O."/>
            <person name="Lackner G."/>
            <person name="Hoffmeister D."/>
            <person name="Rencoret J."/>
            <person name="Gutierrez A."/>
            <person name="Sun H."/>
            <person name="Lindquist E."/>
            <person name="Barry K."/>
            <person name="Riley R."/>
            <person name="Grigoriev I.V."/>
            <person name="Henrissat B."/>
            <person name="Kues U."/>
            <person name="Berka R.M."/>
            <person name="Martinez A.T."/>
            <person name="Covert S.F."/>
            <person name="Blanchette R.A."/>
            <person name="Cullen D."/>
        </authorList>
    </citation>
    <scope>NUCLEOTIDE SEQUENCE [LARGE SCALE GENOMIC DNA]</scope>
    <source>
        <strain evidence="4 5">11061_1 CR5-6</strain>
    </source>
</reference>
<feature type="compositionally biased region" description="Polar residues" evidence="3">
    <location>
        <begin position="955"/>
        <end position="987"/>
    </location>
</feature>
<dbReference type="Gene3D" id="1.10.287.1490">
    <property type="match status" value="1"/>
</dbReference>
<accession>A0A0C3RX79</accession>
<dbReference type="OrthoDB" id="2593174at2759"/>
<name>A0A0C3RX79_PHLG1</name>
<dbReference type="PANTHER" id="PTHR23160">
    <property type="entry name" value="SYNAPTONEMAL COMPLEX PROTEIN-RELATED"/>
    <property type="match status" value="1"/>
</dbReference>
<proteinExistence type="predicted"/>
<feature type="region of interest" description="Disordered" evidence="3">
    <location>
        <begin position="102"/>
        <end position="151"/>
    </location>
</feature>
<feature type="compositionally biased region" description="Basic and acidic residues" evidence="3">
    <location>
        <begin position="119"/>
        <end position="130"/>
    </location>
</feature>
<feature type="region of interest" description="Disordered" evidence="3">
    <location>
        <begin position="1"/>
        <end position="90"/>
    </location>
</feature>
<dbReference type="EMBL" id="KN840519">
    <property type="protein sequence ID" value="KIP06376.1"/>
    <property type="molecule type" value="Genomic_DNA"/>
</dbReference>
<feature type="region of interest" description="Disordered" evidence="3">
    <location>
        <begin position="921"/>
        <end position="1091"/>
    </location>
</feature>
<dbReference type="Proteomes" id="UP000053257">
    <property type="component" value="Unassembled WGS sequence"/>
</dbReference>
<organism evidence="4 5">
    <name type="scientific">Phlebiopsis gigantea (strain 11061_1 CR5-6)</name>
    <name type="common">White-rot fungus</name>
    <name type="synonym">Peniophora gigantea</name>
    <dbReference type="NCBI Taxonomy" id="745531"/>
    <lineage>
        <taxon>Eukaryota</taxon>
        <taxon>Fungi</taxon>
        <taxon>Dikarya</taxon>
        <taxon>Basidiomycota</taxon>
        <taxon>Agaricomycotina</taxon>
        <taxon>Agaricomycetes</taxon>
        <taxon>Polyporales</taxon>
        <taxon>Phanerochaetaceae</taxon>
        <taxon>Phlebiopsis</taxon>
    </lineage>
</organism>
<evidence type="ECO:0000256" key="3">
    <source>
        <dbReference type="SAM" id="MobiDB-lite"/>
    </source>
</evidence>
<feature type="compositionally biased region" description="Polar residues" evidence="3">
    <location>
        <begin position="204"/>
        <end position="217"/>
    </location>
</feature>
<evidence type="ECO:0000313" key="5">
    <source>
        <dbReference type="Proteomes" id="UP000053257"/>
    </source>
</evidence>
<evidence type="ECO:0000313" key="4">
    <source>
        <dbReference type="EMBL" id="KIP06376.1"/>
    </source>
</evidence>
<feature type="compositionally biased region" description="Polar residues" evidence="3">
    <location>
        <begin position="102"/>
        <end position="112"/>
    </location>
</feature>